<comment type="subcellular location">
    <subcellularLocation>
        <location evidence="1">Membrane</location>
        <topology evidence="1">Multi-pass membrane protein</topology>
    </subcellularLocation>
</comment>
<protein>
    <submittedName>
        <fullName evidence="7">DMT family transporter</fullName>
    </submittedName>
</protein>
<feature type="domain" description="EamA" evidence="6">
    <location>
        <begin position="142"/>
        <end position="279"/>
    </location>
</feature>
<evidence type="ECO:0000256" key="5">
    <source>
        <dbReference type="SAM" id="Phobius"/>
    </source>
</evidence>
<evidence type="ECO:0000256" key="3">
    <source>
        <dbReference type="ARBA" id="ARBA00022989"/>
    </source>
</evidence>
<feature type="transmembrane region" description="Helical" evidence="5">
    <location>
        <begin position="172"/>
        <end position="190"/>
    </location>
</feature>
<dbReference type="InterPro" id="IPR000620">
    <property type="entry name" value="EamA_dom"/>
</dbReference>
<evidence type="ECO:0000256" key="4">
    <source>
        <dbReference type="ARBA" id="ARBA00023136"/>
    </source>
</evidence>
<feature type="transmembrane region" description="Helical" evidence="5">
    <location>
        <begin position="117"/>
        <end position="136"/>
    </location>
</feature>
<organism evidence="7 8">
    <name type="scientific">Denitratimonas tolerans</name>
    <dbReference type="NCBI Taxonomy" id="1338420"/>
    <lineage>
        <taxon>Bacteria</taxon>
        <taxon>Pseudomonadati</taxon>
        <taxon>Pseudomonadota</taxon>
        <taxon>Gammaproteobacteria</taxon>
        <taxon>Lysobacterales</taxon>
        <taxon>Lysobacteraceae</taxon>
        <taxon>Denitratimonas</taxon>
    </lineage>
</organism>
<evidence type="ECO:0000313" key="7">
    <source>
        <dbReference type="EMBL" id="MEJ1250154.1"/>
    </source>
</evidence>
<dbReference type="PANTHER" id="PTHR32322:SF9">
    <property type="entry name" value="AMINO-ACID METABOLITE EFFLUX PUMP-RELATED"/>
    <property type="match status" value="1"/>
</dbReference>
<proteinExistence type="predicted"/>
<feature type="transmembrane region" description="Helical" evidence="5">
    <location>
        <begin position="263"/>
        <end position="280"/>
    </location>
</feature>
<keyword evidence="8" id="KW-1185">Reference proteome</keyword>
<gene>
    <name evidence="7" type="ORF">WB794_10785</name>
</gene>
<dbReference type="Gene3D" id="1.10.3730.20">
    <property type="match status" value="1"/>
</dbReference>
<name>A0AAW9R7C5_9GAMM</name>
<dbReference type="PANTHER" id="PTHR32322">
    <property type="entry name" value="INNER MEMBRANE TRANSPORTER"/>
    <property type="match status" value="1"/>
</dbReference>
<evidence type="ECO:0000313" key="8">
    <source>
        <dbReference type="Proteomes" id="UP001364472"/>
    </source>
</evidence>
<comment type="caution">
    <text evidence="7">The sequence shown here is derived from an EMBL/GenBank/DDBJ whole genome shotgun (WGS) entry which is preliminary data.</text>
</comment>
<keyword evidence="3 5" id="KW-1133">Transmembrane helix</keyword>
<dbReference type="InterPro" id="IPR037185">
    <property type="entry name" value="EmrE-like"/>
</dbReference>
<dbReference type="Pfam" id="PF00892">
    <property type="entry name" value="EamA"/>
    <property type="match status" value="2"/>
</dbReference>
<keyword evidence="2 5" id="KW-0812">Transmembrane</keyword>
<dbReference type="GO" id="GO:0016020">
    <property type="term" value="C:membrane"/>
    <property type="evidence" value="ECO:0007669"/>
    <property type="project" value="UniProtKB-SubCell"/>
</dbReference>
<accession>A0AAW9R7C5</accession>
<dbReference type="Proteomes" id="UP001364472">
    <property type="component" value="Unassembled WGS sequence"/>
</dbReference>
<feature type="domain" description="EamA" evidence="6">
    <location>
        <begin position="6"/>
        <end position="131"/>
    </location>
</feature>
<keyword evidence="4 5" id="KW-0472">Membrane</keyword>
<evidence type="ECO:0000259" key="6">
    <source>
        <dbReference type="Pfam" id="PF00892"/>
    </source>
</evidence>
<evidence type="ECO:0000256" key="1">
    <source>
        <dbReference type="ARBA" id="ARBA00004141"/>
    </source>
</evidence>
<feature type="transmembrane region" description="Helical" evidence="5">
    <location>
        <begin position="59"/>
        <end position="81"/>
    </location>
</feature>
<dbReference type="RefSeq" id="WP_337335860.1">
    <property type="nucleotide sequence ID" value="NZ_JBBDHC010000016.1"/>
</dbReference>
<evidence type="ECO:0000256" key="2">
    <source>
        <dbReference type="ARBA" id="ARBA00022692"/>
    </source>
</evidence>
<feature type="transmembrane region" description="Helical" evidence="5">
    <location>
        <begin position="87"/>
        <end position="110"/>
    </location>
</feature>
<feature type="transmembrane region" description="Helical" evidence="5">
    <location>
        <begin position="36"/>
        <end position="52"/>
    </location>
</feature>
<dbReference type="EMBL" id="JBBDHC010000016">
    <property type="protein sequence ID" value="MEJ1250154.1"/>
    <property type="molecule type" value="Genomic_DNA"/>
</dbReference>
<feature type="transmembrane region" description="Helical" evidence="5">
    <location>
        <begin position="142"/>
        <end position="160"/>
    </location>
</feature>
<dbReference type="AlphaFoldDB" id="A0AAW9R7C5"/>
<dbReference type="SUPFAM" id="SSF103481">
    <property type="entry name" value="Multidrug resistance efflux transporter EmrE"/>
    <property type="match status" value="2"/>
</dbReference>
<reference evidence="7 8" key="1">
    <citation type="journal article" date="2016" name="Antonie Van Leeuwenhoek">
        <title>Denitratimonas tolerans gen. nov., sp. nov., a denitrifying bacterium isolated from a bioreactor for tannery wastewater treatment.</title>
        <authorList>
            <person name="Han S.I."/>
            <person name="Kim J.O."/>
            <person name="Lee Y.R."/>
            <person name="Ekpeghere K.I."/>
            <person name="Koh S.C."/>
            <person name="Whang K.S."/>
        </authorList>
    </citation>
    <scope>NUCLEOTIDE SEQUENCE [LARGE SCALE GENOMIC DNA]</scope>
    <source>
        <strain evidence="7 8">KACC 17565</strain>
    </source>
</reference>
<dbReference type="InterPro" id="IPR050638">
    <property type="entry name" value="AA-Vitamin_Transporters"/>
</dbReference>
<feature type="transmembrane region" description="Helical" evidence="5">
    <location>
        <begin position="240"/>
        <end position="257"/>
    </location>
</feature>
<sequence>MPRTHLLLVLTICLVWAINFLTSAMALREIPPLLFSALRLMPLMVLLLPWMARPPQGRWLALITVALCNGALHFGLNFWAIREAGNLASPAIVLQSYIPMAVVLAAIFLGEKIGWRTWTGVGVSFAGVLVLGFDPIVLQAPFALFLMLASALSLAVGTVVMRRLTGMHPIGVQGWTALIAVGPLLLWSLGVESGQWDAIRNASPTAWFGVVWATLAASLLGHSLFYWLVQRHPVSTLTPYLLISPVIAVALGIVFWGDRPGPRLYLGAAMVLGGVLFISLRARVRARKLPEPTDI</sequence>
<feature type="transmembrane region" description="Helical" evidence="5">
    <location>
        <begin position="210"/>
        <end position="228"/>
    </location>
</feature>